<evidence type="ECO:0000313" key="3">
    <source>
        <dbReference type="Proteomes" id="UP001634394"/>
    </source>
</evidence>
<dbReference type="InterPro" id="IPR053054">
    <property type="entry name" value="DNA_repair-scaffolding"/>
</dbReference>
<dbReference type="AlphaFoldDB" id="A0ABD3VHI7"/>
<organism evidence="2 3">
    <name type="scientific">Sinanodonta woodiana</name>
    <name type="common">Chinese pond mussel</name>
    <name type="synonym">Anodonta woodiana</name>
    <dbReference type="NCBI Taxonomy" id="1069815"/>
    <lineage>
        <taxon>Eukaryota</taxon>
        <taxon>Metazoa</taxon>
        <taxon>Spiralia</taxon>
        <taxon>Lophotrochozoa</taxon>
        <taxon>Mollusca</taxon>
        <taxon>Bivalvia</taxon>
        <taxon>Autobranchia</taxon>
        <taxon>Heteroconchia</taxon>
        <taxon>Palaeoheterodonta</taxon>
        <taxon>Unionida</taxon>
        <taxon>Unionoidea</taxon>
        <taxon>Unionidae</taxon>
        <taxon>Unioninae</taxon>
        <taxon>Sinanodonta</taxon>
    </lineage>
</organism>
<dbReference type="Proteomes" id="UP001634394">
    <property type="component" value="Unassembled WGS sequence"/>
</dbReference>
<gene>
    <name evidence="2" type="ORF">ACJMK2_010152</name>
</gene>
<sequence>MSLMRQFTSFSTEYKTSFPWVRKSGLGRLYADGFSTIRTLYNSDKMTFGDFDIAEFKSLSISLPVLEPKPDVGSLYLVNGIVVVVDESCAYTWDVCEHCGRDVVLDQTGTHHSGQVCEKCGQLIRKPISKMKMEVYVQCEHLHNYRVRVDLLQETIISLLPAETDEEGYELVTVLGRHVGPLTCKLLQIGRDKEQKRMEFYLKEIKLF</sequence>
<dbReference type="InterPro" id="IPR028032">
    <property type="entry name" value="DUF4503"/>
</dbReference>
<comment type="caution">
    <text evidence="2">The sequence shown here is derived from an EMBL/GenBank/DDBJ whole genome shotgun (WGS) entry which is preliminary data.</text>
</comment>
<reference evidence="2 3" key="1">
    <citation type="submission" date="2024-11" db="EMBL/GenBank/DDBJ databases">
        <title>Chromosome-level genome assembly of the freshwater bivalve Anodonta woodiana.</title>
        <authorList>
            <person name="Chen X."/>
        </authorList>
    </citation>
    <scope>NUCLEOTIDE SEQUENCE [LARGE SCALE GENOMIC DNA]</scope>
    <source>
        <strain evidence="2">MN2024</strain>
        <tissue evidence="2">Gills</tissue>
    </source>
</reference>
<dbReference type="EMBL" id="JBJQND010000012">
    <property type="protein sequence ID" value="KAL3859975.1"/>
    <property type="molecule type" value="Genomic_DNA"/>
</dbReference>
<dbReference type="PANTHER" id="PTHR34347:SF1">
    <property type="entry name" value="DNA REPAIR-SCAFFOLDING PROTEIN"/>
    <property type="match status" value="1"/>
</dbReference>
<accession>A0ABD3VHI7</accession>
<evidence type="ECO:0000313" key="2">
    <source>
        <dbReference type="EMBL" id="KAL3859975.1"/>
    </source>
</evidence>
<evidence type="ECO:0000259" key="1">
    <source>
        <dbReference type="Pfam" id="PF14951"/>
    </source>
</evidence>
<proteinExistence type="predicted"/>
<keyword evidence="3" id="KW-1185">Reference proteome</keyword>
<dbReference type="PANTHER" id="PTHR34347">
    <property type="entry name" value="DNA REPAIR-SCAFFOLDING PROTEIN SPIDR"/>
    <property type="match status" value="1"/>
</dbReference>
<protein>
    <recommendedName>
        <fullName evidence="1">DUF4503 domain-containing protein</fullName>
    </recommendedName>
</protein>
<dbReference type="Pfam" id="PF14951">
    <property type="entry name" value="DUF4503"/>
    <property type="match status" value="1"/>
</dbReference>
<name>A0ABD3VHI7_SINWO</name>
<feature type="domain" description="DUF4503" evidence="1">
    <location>
        <begin position="61"/>
        <end position="194"/>
    </location>
</feature>